<dbReference type="EMBL" id="SMSE01000001">
    <property type="protein sequence ID" value="TDG15354.1"/>
    <property type="molecule type" value="Genomic_DNA"/>
</dbReference>
<dbReference type="Proteomes" id="UP000295554">
    <property type="component" value="Unassembled WGS sequence"/>
</dbReference>
<comment type="caution">
    <text evidence="1">The sequence shown here is derived from an EMBL/GenBank/DDBJ whole genome shotgun (WGS) entry which is preliminary data.</text>
</comment>
<evidence type="ECO:0000313" key="2">
    <source>
        <dbReference type="Proteomes" id="UP000295554"/>
    </source>
</evidence>
<dbReference type="Gene3D" id="1.10.357.10">
    <property type="entry name" value="Tetracycline Repressor, domain 2"/>
    <property type="match status" value="1"/>
</dbReference>
<evidence type="ECO:0000313" key="1">
    <source>
        <dbReference type="EMBL" id="TDG15354.1"/>
    </source>
</evidence>
<keyword evidence="2" id="KW-1185">Reference proteome</keyword>
<dbReference type="RefSeq" id="WP_133209673.1">
    <property type="nucleotide sequence ID" value="NZ_SMSE01000001.1"/>
</dbReference>
<name>A0A4R5LV90_9GAMM</name>
<dbReference type="AlphaFoldDB" id="A0A4R5LV90"/>
<gene>
    <name evidence="1" type="ORF">E2F43_03730</name>
</gene>
<reference evidence="1 2" key="1">
    <citation type="submission" date="2019-03" db="EMBL/GenBank/DDBJ databases">
        <title>Seongchinamella monodicae gen. nov., sp. nov., a novel member of the Gammaproteobacteria isolated from a tidal mudflat of beach.</title>
        <authorList>
            <person name="Yang H.G."/>
            <person name="Kang J.W."/>
            <person name="Lee S.D."/>
        </authorList>
    </citation>
    <scope>NUCLEOTIDE SEQUENCE [LARGE SCALE GENOMIC DNA]</scope>
    <source>
        <strain evidence="1 2">GH4-78</strain>
    </source>
</reference>
<dbReference type="InterPro" id="IPR009057">
    <property type="entry name" value="Homeodomain-like_sf"/>
</dbReference>
<dbReference type="OrthoDB" id="6860332at2"/>
<organism evidence="1 2">
    <name type="scientific">Seongchinamella unica</name>
    <dbReference type="NCBI Taxonomy" id="2547392"/>
    <lineage>
        <taxon>Bacteria</taxon>
        <taxon>Pseudomonadati</taxon>
        <taxon>Pseudomonadota</taxon>
        <taxon>Gammaproteobacteria</taxon>
        <taxon>Cellvibrionales</taxon>
        <taxon>Halieaceae</taxon>
        <taxon>Seongchinamella</taxon>
    </lineage>
</organism>
<dbReference type="SUPFAM" id="SSF46689">
    <property type="entry name" value="Homeodomain-like"/>
    <property type="match status" value="1"/>
</dbReference>
<proteinExistence type="predicted"/>
<accession>A0A4R5LV90</accession>
<sequence length="103" mass="11792">MHPRRLAIPVGAGSRRKGFLHRARADRQALLHHFGNKEKLYSEVLLRVARQRQATIREIPNGDLDSARHLEERVLVQPALARMLGPGLLEEIRTNHEQGLGHW</sequence>
<protein>
    <submittedName>
        <fullName evidence="1">Uncharacterized protein</fullName>
    </submittedName>
</protein>